<dbReference type="PANTHER" id="PTHR21481:SF0">
    <property type="entry name" value="PROTEIN CLEC16A"/>
    <property type="match status" value="1"/>
</dbReference>
<organism evidence="5">
    <name type="scientific">Echinostoma caproni</name>
    <dbReference type="NCBI Taxonomy" id="27848"/>
    <lineage>
        <taxon>Eukaryota</taxon>
        <taxon>Metazoa</taxon>
        <taxon>Spiralia</taxon>
        <taxon>Lophotrochozoa</taxon>
        <taxon>Platyhelminthes</taxon>
        <taxon>Trematoda</taxon>
        <taxon>Digenea</taxon>
        <taxon>Plagiorchiida</taxon>
        <taxon>Echinostomata</taxon>
        <taxon>Echinostomatoidea</taxon>
        <taxon>Echinostomatidae</taxon>
        <taxon>Echinostoma</taxon>
    </lineage>
</organism>
<evidence type="ECO:0000313" key="3">
    <source>
        <dbReference type="EMBL" id="VDP86163.1"/>
    </source>
</evidence>
<dbReference type="Proteomes" id="UP000272942">
    <property type="component" value="Unassembled WGS sequence"/>
</dbReference>
<dbReference type="GO" id="GO:0016197">
    <property type="term" value="P:endosomal transport"/>
    <property type="evidence" value="ECO:0007669"/>
    <property type="project" value="TreeGrafter"/>
</dbReference>
<reference evidence="3 4" key="2">
    <citation type="submission" date="2018-11" db="EMBL/GenBank/DDBJ databases">
        <authorList>
            <consortium name="Pathogen Informatics"/>
        </authorList>
    </citation>
    <scope>NUCLEOTIDE SEQUENCE [LARGE SCALE GENOMIC DNA]</scope>
    <source>
        <strain evidence="3 4">Egypt</strain>
    </source>
</reference>
<feature type="domain" description="CLEC16A/TT9 C-terminal" evidence="2">
    <location>
        <begin position="171"/>
        <end position="228"/>
    </location>
</feature>
<evidence type="ECO:0000256" key="1">
    <source>
        <dbReference type="SAM" id="MobiDB-lite"/>
    </source>
</evidence>
<accession>A0A183ASH2</accession>
<dbReference type="Pfam" id="PF19439">
    <property type="entry name" value="CLEC16A_C"/>
    <property type="match status" value="1"/>
</dbReference>
<evidence type="ECO:0000259" key="2">
    <source>
        <dbReference type="Pfam" id="PF19439"/>
    </source>
</evidence>
<dbReference type="GO" id="GO:0007034">
    <property type="term" value="P:vacuolar transport"/>
    <property type="evidence" value="ECO:0007669"/>
    <property type="project" value="TreeGrafter"/>
</dbReference>
<dbReference type="OrthoDB" id="6285024at2759"/>
<dbReference type="GO" id="GO:0005794">
    <property type="term" value="C:Golgi apparatus"/>
    <property type="evidence" value="ECO:0007669"/>
    <property type="project" value="TreeGrafter"/>
</dbReference>
<dbReference type="EMBL" id="UZAN01048165">
    <property type="protein sequence ID" value="VDP86163.1"/>
    <property type="molecule type" value="Genomic_DNA"/>
</dbReference>
<dbReference type="InterPro" id="IPR045820">
    <property type="entry name" value="CLEC16A/TT9_C"/>
</dbReference>
<keyword evidence="4" id="KW-1185">Reference proteome</keyword>
<sequence length="257" mass="28387">MAVKLNDAIFLDLFEHELRLMRCLPTSLKKLAMDPSLLIPPTTASVLLEKSPSTTSFSSSSSRSSSISNLAQNNHTQIERSKRLPQSQMEHTQHAIGVYLLLHIWLESLLRVRSGEVNRSSQFEPSKLPSDNAAPDIEHLFSSRLPVDLASVPGLAGLGDVPDPKITLVHKTGDKLDLSSEALIGCTVESKGSHEKRFLVNYSQQLVLVEPDSKQMGWGVITFIGPLQVNHSSTFPGFLSKCINDQNTLRHFIACMF</sequence>
<dbReference type="AlphaFoldDB" id="A0A183ASH2"/>
<reference evidence="5" key="1">
    <citation type="submission" date="2016-06" db="UniProtKB">
        <authorList>
            <consortium name="WormBaseParasite"/>
        </authorList>
    </citation>
    <scope>IDENTIFICATION</scope>
</reference>
<dbReference type="GO" id="GO:1901096">
    <property type="term" value="P:regulation of autophagosome maturation"/>
    <property type="evidence" value="ECO:0007669"/>
    <property type="project" value="TreeGrafter"/>
</dbReference>
<dbReference type="PANTHER" id="PTHR21481">
    <property type="entry name" value="PROTEIN CLEC16A"/>
    <property type="match status" value="1"/>
</dbReference>
<dbReference type="WBParaSite" id="ECPE_0000993801-mRNA-1">
    <property type="protein sequence ID" value="ECPE_0000993801-mRNA-1"/>
    <property type="gene ID" value="ECPE_0000993801"/>
</dbReference>
<dbReference type="InterPro" id="IPR039272">
    <property type="entry name" value="CLEC16A/TT9"/>
</dbReference>
<protein>
    <submittedName>
        <fullName evidence="5">CLEC16A_C domain-containing protein</fullName>
    </submittedName>
</protein>
<feature type="region of interest" description="Disordered" evidence="1">
    <location>
        <begin position="54"/>
        <end position="87"/>
    </location>
</feature>
<evidence type="ECO:0000313" key="4">
    <source>
        <dbReference type="Proteomes" id="UP000272942"/>
    </source>
</evidence>
<proteinExistence type="predicted"/>
<evidence type="ECO:0000313" key="5">
    <source>
        <dbReference type="WBParaSite" id="ECPE_0000993801-mRNA-1"/>
    </source>
</evidence>
<dbReference type="GO" id="GO:0005770">
    <property type="term" value="C:late endosome"/>
    <property type="evidence" value="ECO:0007669"/>
    <property type="project" value="TreeGrafter"/>
</dbReference>
<gene>
    <name evidence="3" type="ORF">ECPE_LOCUS9907</name>
</gene>
<feature type="compositionally biased region" description="Low complexity" evidence="1">
    <location>
        <begin position="54"/>
        <end position="68"/>
    </location>
</feature>
<name>A0A183ASH2_9TREM</name>